<dbReference type="RefSeq" id="YP_009448902.1">
    <property type="nucleotide sequence ID" value="NC_036594.1"/>
</dbReference>
<evidence type="ECO:0000313" key="2">
    <source>
        <dbReference type="Proteomes" id="UP000236316"/>
    </source>
</evidence>
<keyword evidence="2" id="KW-1185">Reference proteome</keyword>
<protein>
    <submittedName>
        <fullName evidence="1">Uncharacterized protein</fullName>
    </submittedName>
</protein>
<proteinExistence type="predicted"/>
<organism evidence="1">
    <name type="scientific">Orpheovirus IHUMI-LCC2</name>
    <dbReference type="NCBI Taxonomy" id="2023057"/>
    <lineage>
        <taxon>Viruses</taxon>
        <taxon>Varidnaviria</taxon>
        <taxon>Bamfordvirae</taxon>
        <taxon>Nucleocytoviricota</taxon>
        <taxon>Megaviricetes</taxon>
        <taxon>Pimascovirales</taxon>
        <taxon>Ocovirineae</taxon>
        <taxon>Orpheoviridae</taxon>
        <taxon>Alphaorpheovirus</taxon>
        <taxon>Alphaorpheovirus massiliense</taxon>
    </lineage>
</organism>
<dbReference type="GeneID" id="35382512"/>
<name>A0A2I2L515_9VIRU</name>
<dbReference type="EMBL" id="LT906555">
    <property type="protein sequence ID" value="SNW62600.1"/>
    <property type="molecule type" value="Genomic_DNA"/>
</dbReference>
<dbReference type="KEGG" id="vg:35382512"/>
<dbReference type="Proteomes" id="UP000236316">
    <property type="component" value="Segment"/>
</dbReference>
<evidence type="ECO:0000313" key="1">
    <source>
        <dbReference type="EMBL" id="SNW62600.1"/>
    </source>
</evidence>
<reference evidence="1" key="1">
    <citation type="submission" date="2017-08" db="EMBL/GenBank/DDBJ databases">
        <authorList>
            <consortium name="Urmite Genomes"/>
        </authorList>
    </citation>
    <scope>NUCLEOTIDE SEQUENCE [LARGE SCALE GENOMIC DNA]</scope>
    <source>
        <strain evidence="1">IHUMI-LCC2</strain>
    </source>
</reference>
<accession>A0A2I2L515</accession>
<sequence>MGNGGTWNTGQYDVDINSTIIGLHTQNFTNGKLTVPNGTYNYQGNATYQYLINNSTQYQYCNSWRSTLTFPFTFWANFEVNSTFIIIYPKVTNVSNGVNIGTVRYGGVYEGGRRSIYLPATANAQVSYLIPKTYEENFGIYDLTALTFQIDYQTP</sequence>
<gene>
    <name evidence="1" type="ORF">ORPV_696</name>
</gene>